<gene>
    <name evidence="2" type="ORF">GCM10011534_34890</name>
</gene>
<dbReference type="InterPro" id="IPR050126">
    <property type="entry name" value="Ap4A_hydrolase"/>
</dbReference>
<dbReference type="InterPro" id="IPR004843">
    <property type="entry name" value="Calcineurin-like_PHP"/>
</dbReference>
<protein>
    <submittedName>
        <fullName evidence="2">Serine/threonine protein phosphatase</fullName>
    </submittedName>
</protein>
<sequence length="252" mass="28084">MTIYAIPDIHGHAAMLDKALARIEADGATDADEVIFLGDYIDRGPDSRGVLDRLVAGREEGRNWTFLMGNHDRMMLNYLTDGTATDPAVKSAVPWTHDRFGGACFRSYGVEPSGRGRPKDLWEAFREAVPQAHQDFLTTLTYAEERDALLFVHAGIRPGLSLAEQSQDDLIWIRGAFLESREPHPWLVVHGHTALVAPRHFGNHIDLDGGTGMGRELFPAAFEGTECFLLTRTGRVRLEREPLGPQETPPWE</sequence>
<dbReference type="GO" id="GO:0008803">
    <property type="term" value="F:bis(5'-nucleosyl)-tetraphosphatase (symmetrical) activity"/>
    <property type="evidence" value="ECO:0007669"/>
    <property type="project" value="TreeGrafter"/>
</dbReference>
<dbReference type="Proteomes" id="UP000649829">
    <property type="component" value="Unassembled WGS sequence"/>
</dbReference>
<dbReference type="GO" id="GO:0016791">
    <property type="term" value="F:phosphatase activity"/>
    <property type="evidence" value="ECO:0007669"/>
    <property type="project" value="TreeGrafter"/>
</dbReference>
<dbReference type="Gene3D" id="3.60.21.10">
    <property type="match status" value="1"/>
</dbReference>
<reference evidence="2" key="1">
    <citation type="journal article" date="2014" name="Int. J. Syst. Evol. Microbiol.">
        <title>Complete genome sequence of Corynebacterium casei LMG S-19264T (=DSM 44701T), isolated from a smear-ripened cheese.</title>
        <authorList>
            <consortium name="US DOE Joint Genome Institute (JGI-PGF)"/>
            <person name="Walter F."/>
            <person name="Albersmeier A."/>
            <person name="Kalinowski J."/>
            <person name="Ruckert C."/>
        </authorList>
    </citation>
    <scope>NUCLEOTIDE SEQUENCE</scope>
    <source>
        <strain evidence="2">CGMCC 1.6293</strain>
    </source>
</reference>
<evidence type="ECO:0000259" key="1">
    <source>
        <dbReference type="Pfam" id="PF00149"/>
    </source>
</evidence>
<dbReference type="GO" id="GO:0110154">
    <property type="term" value="P:RNA decapping"/>
    <property type="evidence" value="ECO:0007669"/>
    <property type="project" value="TreeGrafter"/>
</dbReference>
<name>A0A917WKC0_9RHOB</name>
<accession>A0A917WKC0</accession>
<dbReference type="CDD" id="cd00144">
    <property type="entry name" value="MPP_PPP_family"/>
    <property type="match status" value="1"/>
</dbReference>
<feature type="domain" description="Calcineurin-like phosphoesterase" evidence="1">
    <location>
        <begin position="1"/>
        <end position="203"/>
    </location>
</feature>
<dbReference type="EMBL" id="BMLF01000002">
    <property type="protein sequence ID" value="GGM09859.1"/>
    <property type="molecule type" value="Genomic_DNA"/>
</dbReference>
<evidence type="ECO:0000313" key="3">
    <source>
        <dbReference type="Proteomes" id="UP000649829"/>
    </source>
</evidence>
<dbReference type="PANTHER" id="PTHR42850">
    <property type="entry name" value="METALLOPHOSPHOESTERASE"/>
    <property type="match status" value="1"/>
</dbReference>
<dbReference type="PANTHER" id="PTHR42850:SF4">
    <property type="entry name" value="ZINC-DEPENDENT ENDOPOLYPHOSPHATASE"/>
    <property type="match status" value="1"/>
</dbReference>
<keyword evidence="3" id="KW-1185">Reference proteome</keyword>
<reference evidence="2" key="2">
    <citation type="submission" date="2020-09" db="EMBL/GenBank/DDBJ databases">
        <authorList>
            <person name="Sun Q."/>
            <person name="Zhou Y."/>
        </authorList>
    </citation>
    <scope>NUCLEOTIDE SEQUENCE</scope>
    <source>
        <strain evidence="2">CGMCC 1.6293</strain>
    </source>
</reference>
<dbReference type="GO" id="GO:0005737">
    <property type="term" value="C:cytoplasm"/>
    <property type="evidence" value="ECO:0007669"/>
    <property type="project" value="TreeGrafter"/>
</dbReference>
<proteinExistence type="predicted"/>
<dbReference type="SUPFAM" id="SSF56300">
    <property type="entry name" value="Metallo-dependent phosphatases"/>
    <property type="match status" value="1"/>
</dbReference>
<evidence type="ECO:0000313" key="2">
    <source>
        <dbReference type="EMBL" id="GGM09859.1"/>
    </source>
</evidence>
<dbReference type="InterPro" id="IPR029052">
    <property type="entry name" value="Metallo-depent_PP-like"/>
</dbReference>
<comment type="caution">
    <text evidence="2">The sequence shown here is derived from an EMBL/GenBank/DDBJ whole genome shotgun (WGS) entry which is preliminary data.</text>
</comment>
<organism evidence="2 3">
    <name type="scientific">Pseudooceanicola nanhaiensis</name>
    <dbReference type="NCBI Taxonomy" id="375761"/>
    <lineage>
        <taxon>Bacteria</taxon>
        <taxon>Pseudomonadati</taxon>
        <taxon>Pseudomonadota</taxon>
        <taxon>Alphaproteobacteria</taxon>
        <taxon>Rhodobacterales</taxon>
        <taxon>Paracoccaceae</taxon>
        <taxon>Pseudooceanicola</taxon>
    </lineage>
</organism>
<dbReference type="AlphaFoldDB" id="A0A917WKC0"/>
<dbReference type="Pfam" id="PF00149">
    <property type="entry name" value="Metallophos"/>
    <property type="match status" value="1"/>
</dbReference>
<dbReference type="RefSeq" id="WP_036539123.1">
    <property type="nucleotide sequence ID" value="NZ_BMLF01000002.1"/>
</dbReference>